<dbReference type="AlphaFoldDB" id="A6KFR4"/>
<evidence type="ECO:0000313" key="2">
    <source>
        <dbReference type="Proteomes" id="UP000234681"/>
    </source>
</evidence>
<dbReference type="EMBL" id="CH474046">
    <property type="protein sequence ID" value="EDL88871.1"/>
    <property type="molecule type" value="Genomic_DNA"/>
</dbReference>
<evidence type="ECO:0000313" key="1">
    <source>
        <dbReference type="EMBL" id="EDL88871.1"/>
    </source>
</evidence>
<organism evidence="1 2">
    <name type="scientific">Rattus norvegicus</name>
    <name type="common">Rat</name>
    <dbReference type="NCBI Taxonomy" id="10116"/>
    <lineage>
        <taxon>Eukaryota</taxon>
        <taxon>Metazoa</taxon>
        <taxon>Chordata</taxon>
        <taxon>Craniata</taxon>
        <taxon>Vertebrata</taxon>
        <taxon>Euteleostomi</taxon>
        <taxon>Mammalia</taxon>
        <taxon>Eutheria</taxon>
        <taxon>Euarchontoglires</taxon>
        <taxon>Glires</taxon>
        <taxon>Rodentia</taxon>
        <taxon>Myomorpha</taxon>
        <taxon>Muroidea</taxon>
        <taxon>Muridae</taxon>
        <taxon>Murinae</taxon>
        <taxon>Rattus</taxon>
    </lineage>
</organism>
<accession>A6KFR4</accession>
<name>A6KFR4_RAT</name>
<sequence length="65" mass="7527">MLDWSLQLYKSWRTPRKCQRRGLLRKQLMVLEQNSQLALPDGPMSGEHYCSASGREVVLLLLLPD</sequence>
<reference evidence="2" key="1">
    <citation type="submission" date="2005-09" db="EMBL/GenBank/DDBJ databases">
        <authorList>
            <person name="Mural R.J."/>
            <person name="Li P.W."/>
            <person name="Adams M.D."/>
            <person name="Amanatides P.G."/>
            <person name="Baden-Tillson H."/>
            <person name="Barnstead M."/>
            <person name="Chin S.H."/>
            <person name="Dew I."/>
            <person name="Evans C.A."/>
            <person name="Ferriera S."/>
            <person name="Flanigan M."/>
            <person name="Fosler C."/>
            <person name="Glodek A."/>
            <person name="Gu Z."/>
            <person name="Holt R.A."/>
            <person name="Jennings D."/>
            <person name="Kraft C.L."/>
            <person name="Lu F."/>
            <person name="Nguyen T."/>
            <person name="Nusskern D.R."/>
            <person name="Pfannkoch C.M."/>
            <person name="Sitter C."/>
            <person name="Sutton G.G."/>
            <person name="Venter J.C."/>
            <person name="Wang Z."/>
            <person name="Woodage T."/>
            <person name="Zheng X.H."/>
            <person name="Zhong F."/>
        </authorList>
    </citation>
    <scope>NUCLEOTIDE SEQUENCE [LARGE SCALE GENOMIC DNA]</scope>
    <source>
        <strain>BN</strain>
        <strain evidence="2">Sprague-Dawley</strain>
    </source>
</reference>
<gene>
    <name evidence="1" type="ORF">rCG_42319</name>
</gene>
<protein>
    <submittedName>
        <fullName evidence="1">RCG42319</fullName>
    </submittedName>
</protein>
<dbReference type="Proteomes" id="UP000234681">
    <property type="component" value="Chromosome 16"/>
</dbReference>
<proteinExistence type="predicted"/>